<dbReference type="InterPro" id="IPR032803">
    <property type="entry name" value="PLDc_3"/>
</dbReference>
<dbReference type="Gene3D" id="3.30.870.10">
    <property type="entry name" value="Endonuclease Chain A"/>
    <property type="match status" value="2"/>
</dbReference>
<dbReference type="PANTHER" id="PTHR10185">
    <property type="entry name" value="PHOSPHOLIPASE D - RELATED"/>
    <property type="match status" value="1"/>
</dbReference>
<gene>
    <name evidence="3" type="ORF">DNTS_003527</name>
</gene>
<evidence type="ECO:0000256" key="1">
    <source>
        <dbReference type="ARBA" id="ARBA00008664"/>
    </source>
</evidence>
<dbReference type="InterPro" id="IPR050874">
    <property type="entry name" value="Diverse_PLD-related"/>
</dbReference>
<feature type="domain" description="PLD phosphodiesterase" evidence="2">
    <location>
        <begin position="154"/>
        <end position="180"/>
    </location>
</feature>
<sequence length="249" mass="28536">MPGLNDRRSFQGWVLHSSKPLPECQHHCLSLPAAEVRYVNMTALTRGRMLSSFWVVDRKHIYIGSAGMNLKAFSKLKELGIVVYDCSCLALDLHRIFSFYWQLQYRDYVPSIWSKRVTAVYSRDEPLQLSLNNTDASAYVSRFYRGKELMGGFQHRINENKFVVTDNAVYIGNLDWAGSEFANNAGAGLVIQESENHQEGRESIVEQLTAAFERDWFSPYTISLQAASTALQECQNLKQKLRDLKRKPE</sequence>
<reference evidence="3 4" key="1">
    <citation type="journal article" date="2019" name="Sci. Data">
        <title>Hybrid genome assembly and annotation of Danionella translucida.</title>
        <authorList>
            <person name="Kadobianskyi M."/>
            <person name="Schulze L."/>
            <person name="Schuelke M."/>
            <person name="Judkewitz B."/>
        </authorList>
    </citation>
    <scope>NUCLEOTIDE SEQUENCE [LARGE SCALE GENOMIC DNA]</scope>
    <source>
        <strain evidence="3 4">Bolton</strain>
    </source>
</reference>
<evidence type="ECO:0000259" key="2">
    <source>
        <dbReference type="SMART" id="SM00155"/>
    </source>
</evidence>
<name>A0A553P5K6_9TELE</name>
<evidence type="ECO:0000313" key="4">
    <source>
        <dbReference type="Proteomes" id="UP000316079"/>
    </source>
</evidence>
<dbReference type="STRING" id="623744.A0A553P5K6"/>
<evidence type="ECO:0000313" key="3">
    <source>
        <dbReference type="EMBL" id="TRY72967.1"/>
    </source>
</evidence>
<dbReference type="AlphaFoldDB" id="A0A553P5K6"/>
<comment type="similarity">
    <text evidence="1">Belongs to the phospholipase D family.</text>
</comment>
<dbReference type="Proteomes" id="UP000316079">
    <property type="component" value="Unassembled WGS sequence"/>
</dbReference>
<dbReference type="Pfam" id="PF13918">
    <property type="entry name" value="PLDc_3"/>
    <property type="match status" value="1"/>
</dbReference>
<dbReference type="SMART" id="SM00155">
    <property type="entry name" value="PLDc"/>
    <property type="match status" value="2"/>
</dbReference>
<keyword evidence="4" id="KW-1185">Reference proteome</keyword>
<dbReference type="EMBL" id="SRMA01026729">
    <property type="protein sequence ID" value="TRY72967.1"/>
    <property type="molecule type" value="Genomic_DNA"/>
</dbReference>
<organism evidence="3 4">
    <name type="scientific">Danionella cerebrum</name>
    <dbReference type="NCBI Taxonomy" id="2873325"/>
    <lineage>
        <taxon>Eukaryota</taxon>
        <taxon>Metazoa</taxon>
        <taxon>Chordata</taxon>
        <taxon>Craniata</taxon>
        <taxon>Vertebrata</taxon>
        <taxon>Euteleostomi</taxon>
        <taxon>Actinopterygii</taxon>
        <taxon>Neopterygii</taxon>
        <taxon>Teleostei</taxon>
        <taxon>Ostariophysi</taxon>
        <taxon>Cypriniformes</taxon>
        <taxon>Danionidae</taxon>
        <taxon>Danioninae</taxon>
        <taxon>Danionella</taxon>
    </lineage>
</organism>
<dbReference type="GO" id="GO:0003824">
    <property type="term" value="F:catalytic activity"/>
    <property type="evidence" value="ECO:0007669"/>
    <property type="project" value="InterPro"/>
</dbReference>
<dbReference type="InterPro" id="IPR001736">
    <property type="entry name" value="PLipase_D/transphosphatidylase"/>
</dbReference>
<comment type="caution">
    <text evidence="3">The sequence shown here is derived from an EMBL/GenBank/DDBJ whole genome shotgun (WGS) entry which is preliminary data.</text>
</comment>
<feature type="domain" description="PLD phosphodiesterase" evidence="2">
    <location>
        <begin position="45"/>
        <end position="72"/>
    </location>
</feature>
<dbReference type="SUPFAM" id="SSF56024">
    <property type="entry name" value="Phospholipase D/nuclease"/>
    <property type="match status" value="2"/>
</dbReference>
<proteinExistence type="inferred from homology"/>
<dbReference type="PANTHER" id="PTHR10185:SF9">
    <property type="entry name" value="INACTIVE PHOSPHOLIPASE D5"/>
    <property type="match status" value="1"/>
</dbReference>
<dbReference type="OrthoDB" id="1923775at2759"/>
<accession>A0A553P5K6</accession>
<protein>
    <recommendedName>
        <fullName evidence="2">PLD phosphodiesterase domain-containing protein</fullName>
    </recommendedName>
</protein>